<protein>
    <submittedName>
        <fullName evidence="7">Predicted protein</fullName>
    </submittedName>
</protein>
<evidence type="ECO:0000256" key="5">
    <source>
        <dbReference type="ARBA" id="ARBA00023242"/>
    </source>
</evidence>
<dbReference type="SMART" id="SM01336">
    <property type="entry name" value="zf-PARP"/>
    <property type="match status" value="1"/>
</dbReference>
<dbReference type="GO" id="GO:0003677">
    <property type="term" value="F:DNA binding"/>
    <property type="evidence" value="ECO:0007669"/>
    <property type="project" value="InterPro"/>
</dbReference>
<dbReference type="InterPro" id="IPR036957">
    <property type="entry name" value="Znf_PARP_sf"/>
</dbReference>
<sequence length="413" mass="47884">MPEFPPLGDYMIEYSKSSRSKCKLTGKNIPQSVLRIGKIVRSEVDSFGGNYPEWYNFEDDDLVEKLKNHEIHGLKKLKANDKKRIEELLKQEKKRSLEITIDEEENLSKKIKMSSSTLTRTSALEEFTNDLIYEISKFLNAESFANLAVLNSRMYGKFNSCICDMMNRNEFVQVMRSKKVDPRFSVHLTSNLPSVVEEYKKNCSLSISILFMALDRYPGGNSDEMILSWKLKVKPNKPVQIKKGQLRSWDGSLSGNRSMKIQIDRSPIDLLKKMMRQSCDTPNKDNLHYFTIRDNRFDSEEYDTEWSGIKIDVALSETKENIFSFHQQAIYTNERRKKAENDSIEYPLSENATSLVESLQTFCGISRVEAESEGLSISSKEPPKYPKAYCFDIEEATDQYEPLTIYLHRIYEK</sequence>
<dbReference type="PROSITE" id="PS50064">
    <property type="entry name" value="ZF_PARP_2"/>
    <property type="match status" value="1"/>
</dbReference>
<dbReference type="GO" id="GO:0008270">
    <property type="term" value="F:zinc ion binding"/>
    <property type="evidence" value="ECO:0007669"/>
    <property type="project" value="UniProtKB-KW"/>
</dbReference>
<dbReference type="Proteomes" id="UP000006671">
    <property type="component" value="Unassembled WGS sequence"/>
</dbReference>
<dbReference type="KEGG" id="ngr:NAEGRDRAFT_64716"/>
<keyword evidence="2" id="KW-0479">Metal-binding</keyword>
<reference evidence="7 8" key="1">
    <citation type="journal article" date="2010" name="Cell">
        <title>The genome of Naegleria gruberi illuminates early eukaryotic versatility.</title>
        <authorList>
            <person name="Fritz-Laylin L.K."/>
            <person name="Prochnik S.E."/>
            <person name="Ginger M.L."/>
            <person name="Dacks J.B."/>
            <person name="Carpenter M.L."/>
            <person name="Field M.C."/>
            <person name="Kuo A."/>
            <person name="Paredez A."/>
            <person name="Chapman J."/>
            <person name="Pham J."/>
            <person name="Shu S."/>
            <person name="Neupane R."/>
            <person name="Cipriano M."/>
            <person name="Mancuso J."/>
            <person name="Tu H."/>
            <person name="Salamov A."/>
            <person name="Lindquist E."/>
            <person name="Shapiro H."/>
            <person name="Lucas S."/>
            <person name="Grigoriev I.V."/>
            <person name="Cande W.Z."/>
            <person name="Fulton C."/>
            <person name="Rokhsar D.S."/>
            <person name="Dawson S.C."/>
        </authorList>
    </citation>
    <scope>NUCLEOTIDE SEQUENCE [LARGE SCALE GENOMIC DNA]</scope>
    <source>
        <strain evidence="7 8">NEG-M</strain>
    </source>
</reference>
<dbReference type="VEuPathDB" id="AmoebaDB:NAEGRDRAFT_64716"/>
<keyword evidence="3" id="KW-0863">Zinc-finger</keyword>
<dbReference type="Pfam" id="PF00645">
    <property type="entry name" value="zf-PARP"/>
    <property type="match status" value="1"/>
</dbReference>
<keyword evidence="5" id="KW-0539">Nucleus</keyword>
<dbReference type="OrthoDB" id="10338437at2759"/>
<accession>D2V795</accession>
<dbReference type="GeneID" id="8861401"/>
<feature type="domain" description="PARP-type" evidence="6">
    <location>
        <begin position="10"/>
        <end position="93"/>
    </location>
</feature>
<dbReference type="RefSeq" id="XP_002680078.1">
    <property type="nucleotide sequence ID" value="XM_002680032.1"/>
</dbReference>
<keyword evidence="8" id="KW-1185">Reference proteome</keyword>
<dbReference type="AlphaFoldDB" id="D2V795"/>
<evidence type="ECO:0000313" key="8">
    <source>
        <dbReference type="Proteomes" id="UP000006671"/>
    </source>
</evidence>
<evidence type="ECO:0000256" key="4">
    <source>
        <dbReference type="ARBA" id="ARBA00022833"/>
    </source>
</evidence>
<dbReference type="GO" id="GO:0005634">
    <property type="term" value="C:nucleus"/>
    <property type="evidence" value="ECO:0007669"/>
    <property type="project" value="UniProtKB-SubCell"/>
</dbReference>
<evidence type="ECO:0000259" key="6">
    <source>
        <dbReference type="PROSITE" id="PS50064"/>
    </source>
</evidence>
<dbReference type="InterPro" id="IPR001510">
    <property type="entry name" value="Znf_PARP"/>
</dbReference>
<organism evidence="8">
    <name type="scientific">Naegleria gruberi</name>
    <name type="common">Amoeba</name>
    <dbReference type="NCBI Taxonomy" id="5762"/>
    <lineage>
        <taxon>Eukaryota</taxon>
        <taxon>Discoba</taxon>
        <taxon>Heterolobosea</taxon>
        <taxon>Tetramitia</taxon>
        <taxon>Eutetramitia</taxon>
        <taxon>Vahlkampfiidae</taxon>
        <taxon>Naegleria</taxon>
    </lineage>
</organism>
<gene>
    <name evidence="7" type="ORF">NAEGRDRAFT_64716</name>
</gene>
<dbReference type="SUPFAM" id="SSF57716">
    <property type="entry name" value="Glucocorticoid receptor-like (DNA-binding domain)"/>
    <property type="match status" value="1"/>
</dbReference>
<comment type="subcellular location">
    <subcellularLocation>
        <location evidence="1">Nucleus</location>
    </subcellularLocation>
</comment>
<dbReference type="EMBL" id="GG738855">
    <property type="protein sequence ID" value="EFC47334.1"/>
    <property type="molecule type" value="Genomic_DNA"/>
</dbReference>
<proteinExistence type="predicted"/>
<dbReference type="Gene3D" id="3.30.1740.10">
    <property type="entry name" value="Zinc finger, PARP-type"/>
    <property type="match status" value="1"/>
</dbReference>
<dbReference type="OMA" id="YLMAGET"/>
<dbReference type="InParanoid" id="D2V795"/>
<evidence type="ECO:0000256" key="2">
    <source>
        <dbReference type="ARBA" id="ARBA00022723"/>
    </source>
</evidence>
<evidence type="ECO:0000256" key="1">
    <source>
        <dbReference type="ARBA" id="ARBA00004123"/>
    </source>
</evidence>
<evidence type="ECO:0000256" key="3">
    <source>
        <dbReference type="ARBA" id="ARBA00022771"/>
    </source>
</evidence>
<keyword evidence="4" id="KW-0862">Zinc</keyword>
<name>D2V795_NAEGR</name>
<evidence type="ECO:0000313" key="7">
    <source>
        <dbReference type="EMBL" id="EFC47334.1"/>
    </source>
</evidence>